<dbReference type="GO" id="GO:0005737">
    <property type="term" value="C:cytoplasm"/>
    <property type="evidence" value="ECO:0007669"/>
    <property type="project" value="TreeGrafter"/>
</dbReference>
<dbReference type="Pfam" id="PF00501">
    <property type="entry name" value="AMP-binding"/>
    <property type="match status" value="3"/>
</dbReference>
<evidence type="ECO:0000256" key="4">
    <source>
        <dbReference type="SAM" id="MobiDB-lite"/>
    </source>
</evidence>
<proteinExistence type="predicted"/>
<feature type="domain" description="Carrier" evidence="5">
    <location>
        <begin position="2120"/>
        <end position="2194"/>
    </location>
</feature>
<keyword evidence="1" id="KW-0596">Phosphopantetheine</keyword>
<dbReference type="CDD" id="cd19542">
    <property type="entry name" value="CT_NRPS-like"/>
    <property type="match status" value="1"/>
</dbReference>
<dbReference type="Proteomes" id="UP000325902">
    <property type="component" value="Unassembled WGS sequence"/>
</dbReference>
<dbReference type="InterPro" id="IPR020806">
    <property type="entry name" value="PKS_PP-bd"/>
</dbReference>
<dbReference type="FunFam" id="3.30.559.30:FF:000002">
    <property type="entry name" value="Nonribosomal peptide synthase Pes1"/>
    <property type="match status" value="1"/>
</dbReference>
<evidence type="ECO:0000256" key="1">
    <source>
        <dbReference type="ARBA" id="ARBA00022450"/>
    </source>
</evidence>
<dbReference type="NCBIfam" id="TIGR01733">
    <property type="entry name" value="AA-adenyl-dom"/>
    <property type="match status" value="3"/>
</dbReference>
<gene>
    <name evidence="6" type="primary">NRPS12_3</name>
    <name evidence="6" type="ORF">DBV05_g10142</name>
</gene>
<feature type="compositionally biased region" description="Low complexity" evidence="4">
    <location>
        <begin position="151"/>
        <end position="171"/>
    </location>
</feature>
<dbReference type="SUPFAM" id="SSF56801">
    <property type="entry name" value="Acetyl-CoA synthetase-like"/>
    <property type="match status" value="4"/>
</dbReference>
<dbReference type="InterPro" id="IPR036736">
    <property type="entry name" value="ACP-like_sf"/>
</dbReference>
<keyword evidence="3" id="KW-0436">Ligase</keyword>
<protein>
    <submittedName>
        <fullName evidence="6">Nonribosomal peptide synthetase 12</fullName>
    </submittedName>
</protein>
<dbReference type="CDD" id="cd05918">
    <property type="entry name" value="A_NRPS_SidN3_like"/>
    <property type="match status" value="3"/>
</dbReference>
<dbReference type="Pfam" id="PF00550">
    <property type="entry name" value="PP-binding"/>
    <property type="match status" value="5"/>
</dbReference>
<dbReference type="PROSITE" id="PS50075">
    <property type="entry name" value="CARRIER"/>
    <property type="match status" value="5"/>
</dbReference>
<feature type="region of interest" description="Disordered" evidence="4">
    <location>
        <begin position="5128"/>
        <end position="5169"/>
    </location>
</feature>
<dbReference type="InterPro" id="IPR000873">
    <property type="entry name" value="AMP-dep_synth/lig_dom"/>
</dbReference>
<dbReference type="SMART" id="SM00823">
    <property type="entry name" value="PKS_PP"/>
    <property type="match status" value="5"/>
</dbReference>
<evidence type="ECO:0000256" key="2">
    <source>
        <dbReference type="ARBA" id="ARBA00022553"/>
    </source>
</evidence>
<feature type="domain" description="Carrier" evidence="5">
    <location>
        <begin position="4524"/>
        <end position="4600"/>
    </location>
</feature>
<evidence type="ECO:0000256" key="3">
    <source>
        <dbReference type="ARBA" id="ARBA00022598"/>
    </source>
</evidence>
<dbReference type="GO" id="GO:0043041">
    <property type="term" value="P:amino acid activation for nonribosomal peptide biosynthetic process"/>
    <property type="evidence" value="ECO:0007669"/>
    <property type="project" value="TreeGrafter"/>
</dbReference>
<dbReference type="FunFam" id="3.40.50.12780:FF:000014">
    <property type="entry name" value="Nonribosomal peptide synthetase 1"/>
    <property type="match status" value="1"/>
</dbReference>
<organism evidence="6 7">
    <name type="scientific">Lasiodiplodia theobromae</name>
    <dbReference type="NCBI Taxonomy" id="45133"/>
    <lineage>
        <taxon>Eukaryota</taxon>
        <taxon>Fungi</taxon>
        <taxon>Dikarya</taxon>
        <taxon>Ascomycota</taxon>
        <taxon>Pezizomycotina</taxon>
        <taxon>Dothideomycetes</taxon>
        <taxon>Dothideomycetes incertae sedis</taxon>
        <taxon>Botryosphaeriales</taxon>
        <taxon>Botryosphaeriaceae</taxon>
        <taxon>Lasiodiplodia</taxon>
    </lineage>
</organism>
<dbReference type="SUPFAM" id="SSF52777">
    <property type="entry name" value="CoA-dependent acyltransferases"/>
    <property type="match status" value="12"/>
</dbReference>
<dbReference type="SUPFAM" id="SSF47336">
    <property type="entry name" value="ACP-like"/>
    <property type="match status" value="5"/>
</dbReference>
<feature type="domain" description="Carrier" evidence="5">
    <location>
        <begin position="3462"/>
        <end position="3536"/>
    </location>
</feature>
<evidence type="ECO:0000313" key="6">
    <source>
        <dbReference type="EMBL" id="KAB2571192.1"/>
    </source>
</evidence>
<name>A0A5N5D194_9PEZI</name>
<comment type="caution">
    <text evidence="6">The sequence shown here is derived from an EMBL/GenBank/DDBJ whole genome shotgun (WGS) entry which is preliminary data.</text>
</comment>
<feature type="domain" description="Carrier" evidence="5">
    <location>
        <begin position="2699"/>
        <end position="2773"/>
    </location>
</feature>
<dbReference type="FunFam" id="3.30.300.30:FF:000015">
    <property type="entry name" value="Nonribosomal peptide synthase SidD"/>
    <property type="match status" value="3"/>
</dbReference>
<reference evidence="6 7" key="1">
    <citation type="journal article" date="2019" name="Sci. Rep.">
        <title>A multi-omics analysis of the grapevine pathogen Lasiodiplodia theobromae reveals that temperature affects the expression of virulence- and pathogenicity-related genes.</title>
        <authorList>
            <person name="Felix C."/>
            <person name="Meneses R."/>
            <person name="Goncalves M.F.M."/>
            <person name="Tilleman L."/>
            <person name="Duarte A.S."/>
            <person name="Jorrin-Novo J.V."/>
            <person name="Van de Peer Y."/>
            <person name="Deforce D."/>
            <person name="Van Nieuwerburgh F."/>
            <person name="Esteves A.C."/>
            <person name="Alves A."/>
        </authorList>
    </citation>
    <scope>NUCLEOTIDE SEQUENCE [LARGE SCALE GENOMIC DNA]</scope>
    <source>
        <strain evidence="6 7">LA-SOL3</strain>
    </source>
</reference>
<dbReference type="Gene3D" id="3.40.50.12780">
    <property type="entry name" value="N-terminal domain of ligase-like"/>
    <property type="match status" value="3"/>
</dbReference>
<dbReference type="InterPro" id="IPR009081">
    <property type="entry name" value="PP-bd_ACP"/>
</dbReference>
<dbReference type="Pfam" id="PF00668">
    <property type="entry name" value="Condensation"/>
    <property type="match status" value="6"/>
</dbReference>
<evidence type="ECO:0000313" key="7">
    <source>
        <dbReference type="Proteomes" id="UP000325902"/>
    </source>
</evidence>
<dbReference type="PANTHER" id="PTHR45527">
    <property type="entry name" value="NONRIBOSOMAL PEPTIDE SYNTHETASE"/>
    <property type="match status" value="1"/>
</dbReference>
<dbReference type="PROSITE" id="PS00012">
    <property type="entry name" value="PHOSPHOPANTETHEINE"/>
    <property type="match status" value="3"/>
</dbReference>
<dbReference type="FunFam" id="3.30.559.30:FF:000003">
    <property type="entry name" value="Nonribosomal peptide synthase SidD"/>
    <property type="match status" value="1"/>
</dbReference>
<dbReference type="OrthoDB" id="416786at2759"/>
<accession>A0A5N5D194</accession>
<keyword evidence="2" id="KW-0597">Phosphoprotein</keyword>
<sequence>MKAPYGREAAAHDRTIPELIEEHFHARPHAEAVCSSDGESMSYRALDAASQVLADHLTHELDIGPEVIVPLCFEKSIWTVVAIVAVLRAGAAFVLLDPAHPTERLDTIIRKCKARVAITSPASQKRLAQLLPRALCLDKRALRQLEDAAANSPSSSSPSSPCSSTSTNSSSSRHHAPPPPQPHNAAYIVYTSGSTGTPKGALIEHGSFVAGALGHATAMHMTSSTRAVQFASYNFDASITEMLTTLVVGGTVCVVSEDARLDPIAFADAVKTMRADWAILTSSFIGALELVEGGGLEGLKTLVQGGEAMSAGVLERWVEKGVVLMNAYGQVEASVVATCTPPISPQSNGKSIGLAVAGRCWVVDPENPNVRTAPGEVGELLVEGPHVGRGYLDEPEKTAAVFIGRPTWHTRLFPTETDPRALRFYRTGDLVEQQPDGSFTYVSRKDDMVKLNGQRVECGEIEVQFRRAMQPPRDIIVELVKRKVGNGPGRGVLVGFVALDGDWCEGVDDQVNQQRLDAEMQVAEKQVRDVLPKFMMPSAFIAVPRIPISMNGKVDRKGLRALGEAKLSRKQSPAAVPAESKLSRAENELRRVWSRVLNVPEEEINRTSAFQSLGGDSISAMQVVSQAAAVGLPITVQRILQKKTIAEITSGMVDELIPKTESLPSTDDEGDEGEPFKLSPIQQLFFHLSPKGDNQDNISFLLRLNRNVTRNAIDNALEAVVSHNPMLRARFFEMKRGCWFQYISDEVLESYQLCSHIVNSTSESELMPIIKDAQRDLDIKYGPLIRADLMTTRGGKEQLLFVCAHHLVTDFVSWRVILNQLEEHITRGGIIAPTNGCSFQKWCKLQERYIRSLPPQQLPFELPEPDYGFWGMNKLPNSYGDAVTEVLVLDEKLSSMILGAASQSSLEVEAVDVLLASTMSAFHTVFPERPVPAFFVEGHGREPSWDETIDLSSTVGWFTTILPMVVSQKTYKSPADTIREIKALRAQFPDKGLAHFASHYYKSRQQKQHYGAASLHYPPMEITFNYAGKYQQLERAESLFTEVPNQTLMHLDGFGTALPRFGLVEILGNVVDGGRRLKLSFTMNARMRHRERIGQWMRECESVLAAVAPQLGALPTQQQQEDRFPLLRAQPAETARLTREVLPGMGVEAEEVEDAYPCSPMQNGMLLSRAGDRGSYTSQLFLEVQSANGNIDVPRLERAWQAVIDRHAALRTVFVESVRGDGSFDQVVLRQAKAAIAHVDDVEAHPVEPWAASQPEHRLLVARPGKNPSTTLQLRLDISHVCIDGSSTSILTRDLQHAYAPTGSLLPSRLSYRSYIEHITSPPPSSHAESLQYWTQHLAGAQPCHLPNWSDNSSSSPTLSFAPVTPPINAAATTSFCRLHGLTLSDLLKTAWALVLRAYTNTSSDPVFGYLSSGRGAVDAAEDALGVFTNIQACRAKLPPTATVLECLRKMQDDGIEQMPHRECPLADVVHAMGGAGEGGEGLFGTAMSLQRVVGGEKRGEGVEVRVVREMDPTEYAATFLGYVSDTGIDLVIEYWTSKISKLQAENLAATVSKVVESIVKNPYSAVGDLEVISDRDLTSMKEWNAKLASSAPVNGCIHHLIQQFSKQQPDRPAVHGWDGKLSYHELDQLSSKLAGHLHNLGVSPECIVPVCMEKSTWTIVAMLSILKAGGAFVPFDPEAPLDRLLGLLKDTSANIVVASPKTAARLQEHVQQVIVSPSFIKNLPVRKFHETVTPSNLAYVLFTSGTTGVPKGIMMQHSQFLASSTRYNPLINLTPSSRVLQFSAYTFDASIFELWSTLTTGGCVCQISDAQRMNDVARAINALRPDTMFMTPTMLDILAPPSSIPSIRTVITGGEVIKQGIFRAWAPPHGVEHLVEAYGPTETAVYATFQTAVQPSSDRFSIGRSFCCRAWVVDPETATSSRPRLVPVGAAGELWLEGPSLARGYLNADAKTAAAFVEKPDFLAATPSAELRRFYRTGDLVRFKADGELQFVGRNDSQVKVRGQRVELSEIEQQAALVLPTTVPLAVEVVDSKLVLMVEIVGATDNHVAETVAMLETKLPSRLPRYMVPSTIVAVTDEPFPRMSSGKLDRKKLRAMAAELGSKQRAARMAVGEGRAPESLVEMKLKAMLAAVLPSFAAEEVRMDDNFFHLGGDSFLAMKLVAAARAEGMRLSVASVLRNPILRDLAKTMQAETPLELDEAPTSKPFDLIGGLAASIRAKAVAACELKSEDEIEDIYPATPLQEAFVVESAKNPTAYMAYHAVKLPSDFDFDKFRAAWEVCVQENTILRTVIFQTVQTKPPRPMQVVLRKKAVEWEQSHDLKAFLAQSRHTSTISASRVAIISDRASRTRSFVWLAHHTLYDGFSVSLLLQRLRTLYHSSGTTTPTPSPTPVPFRNYIDYLTTVQSSPATTAFWSTYLSNATATPFPPTTTASPDTESRFTIRLPPSSSSSHTTPVTLATTLRTAWALLLASYTAQTDILFAAIVSGRQAPLPGIADALAGPTIAAVPVRIAFSGATTSADDEKLSAVLLRVQDDAAAMAPHEALGLRGVQGVLARSRDVAARAAVAGVRSLFVVQPPKADNGADEWVVESKAVEVGSSYSYPVTVVCEPQADGRGVEVEVVYASESMGRTEVEGMVGRFEEVVGRLVVDDGEGVVRDVLKAVGRRGSSSGSAAAAAAGELGAVDEDVPARSGSETHSSEMERRLQEMWAESLGLDDPQEVGVQDDFLRLGGDSLTAMQLSGVARREGFSLRVVDIMKMPVLRDMAQCMTALGGADKKNDTDATPFSLMPDASSEHIRYAAADCKVMVGDVEDMYPCTPLQEGLMTASGKQAGSYVAQIVLDLKRGTDMERFKAAWESVVATHHILRTRIVHLGEAGMFQAVLKASKPAVNWRTASSVDAYVKRDQTIPMSFGDELSRYALITSNNSTTTFIWTAHHAIYDGATVAMLSEAVSAAYHHSSKTLSAPPPPFSRFIKYLNTLSPAASDTFWRTTLAGATTPTPFPLPLILDYTPRASSTVSRSISLPTKSTTTSSNITTATLLQTAWALVLSRYASSTDVTLGIAQSGRLTPVADVAGIPGPTLTTAPLRINLGNETAAKEKKKKETVAALLQRVQDQSTAAIPHCHRGLQAIRRLGADAAAACEFRTLLTLNPEKKKKKNGVEQEEELVCDLVHGGRVLDTGAFHTYPLLLECVFDNADDNNNKANVRASATHDDRVLAEPLVERMVAQFEHVLRQLLTSADGGLDLAVADVEVLTAEDLDSLRQRDAWVVDVRNRDALVPMGVVGELVVEKAEAGCTAVQPAWLEKLGFAHSKRVYATGKLARLGEDGEVEVIGDMQELVELQDGRRFVARDVEKMVSQVMWDRQVAVQVTDEGSLTAFVALEHGYVDDDVAQKLLDALVTSAGDRLSRALPSFMLPKAFLPVRSLPRTAAGNIDRLQLREMVATKKATPDAKEISEQEVTRGPSEMEQRLLALWMSVLGLDNITVSDSFLRLGGDSLDAMKLVAAARRQDIVLTVKDIFENPVLADMAQLATKPEPTAASYDAIEPFSMMNGNTNALVEEVAAACQIDADAIEDIYPCAPLQEGLMALSNVERGAYVAECVIPVPDTERAVAAWKALVAITPVLRTRITQLDRWGSVQVVVKEQAEIATGNNLDDYLREARQIPMSSGNRLVRAGVVIQGTSQHLVLFTHHSVFDGWSWKLILQQLYSLYQDQTVPQSPPYNKFIQYLHQGLHPQEAEDYWRSYLEGAERTAFPPVSSSIVPQPDSHETRRIILGRSGENTSSSMIQTAWALLVSRYTDSKDVVIGVTLSGRTAPVDGIQDMIGPTFATIPLRFILDGTMTVTELAKNAQDVSINPVQHLGLQRIRQVSASAHAACTFNSLLVVQPASAEDEDSSDNFFMSENDAQLVSSFTNYGFVLLCQMLPDGNIDASLVFDSQFTSNRQAHRLLGQFEHVLQQISNGAAQTVHDVNYLSPEDTKEVSEFNRELDPVPYADLCMHDLVKHHARIRPNAPAVSSWDGDLTYAELDVLATQLAGHLTTSMGIGPGNTVPLCFEKSKWTQVAMLGVMKAGAAFLLLDPAHPLARLESICRKVHATTVIVSTGLDALLTHTVRHCLVLDEMTTLTDPCPPVTITPSDAAYVVTTSGTSGAAKACVITHGAIVAGALSFAARAHVNARTRAMQFASYSFDASIIETLMIWAAGGCTCVLSETQRKDDPAAAIAARRANWALMTPSLAGVLSPAAVPSMETVVLGGEAATAELLTTWGEKVTLLQAYGPCECTPVACCSLAPMDVESNPRNIGRPLSGVRAWVVDPDAHDRLAPVGAVGELVLEGPTVGRGYVDDADKTAAAFIAAPKWRERFAGRTDQRFYKTGDLVRYAEDGNGTLEFVGRKDAQIKVRGQRIELAEIEQNLRRCVGTVEKKCDVAVELVTPEGGNAASAYLAAFVALGDQEMEDQDKLTAVFADAKAKLGEALPSYMVPRVFLPLPQLPLSAAGKVDRKALRKMAAAMNQNRELEAQAITGNAPTTGMEQILQSLWARVLDVQVDAVHTDANFIELGGDSLSAMKLAAKARQAGLSLSVADIMRRPRFAEMAAKCEPSAEMEPTTEYKPFSAFPEGADVDAFLRETLAVSRNEVEDVIEATSVQKAMTEAAMSPHQGTVNHVWLHFAGPIDKQRVRDACSRVVAHHGILRTVFVPFKQHLMQVVFRSHEPEWEEHTTAKDKDMEEATAAIISASRQRSEQYGKHGLRFSFLTHRQLNASRLIIRIPHSLYDGITLPLILDDLRAAYEQRELPSVPSFPSHLHAWRHRQSTSGAEAFWRTELKGSRMTPIVAAAADTRRDSHTAVDDAATATTTAAPVNGHITQHIALAPAPQQTKTKHTFETLFHTAWALALRSVSNADDVVFARAIANRALPLPSAASVCGPTLNTVPVRVNLAKYVVAAAATRADEVDALLSAVEDARLAALPYECLETERLVRRCTDWCGGGGGEDGEALPRFGSLLLWNNIAAAKTFDEGCLPGWGGNDAEKEATTTKCELGWAVTPWDAADVQVTATPVPGNSSSGGSSGVGGIRIDVLFAEERVPRDVAGRMVEMLCRNLEELWRGGEGVLKGLLLGEEGAVQDGDVLLGQEQEKGGEGGGYDSSSLGDMSPDHAPTPESYEIVSSEGWGEI</sequence>
<dbReference type="GO" id="GO:0044550">
    <property type="term" value="P:secondary metabolite biosynthetic process"/>
    <property type="evidence" value="ECO:0007669"/>
    <property type="project" value="TreeGrafter"/>
</dbReference>
<dbReference type="InterPro" id="IPR010071">
    <property type="entry name" value="AA_adenyl_dom"/>
</dbReference>
<keyword evidence="7" id="KW-1185">Reference proteome</keyword>
<dbReference type="InterPro" id="IPR042099">
    <property type="entry name" value="ANL_N_sf"/>
</dbReference>
<feature type="region of interest" description="Disordered" evidence="4">
    <location>
        <begin position="147"/>
        <end position="187"/>
    </location>
</feature>
<dbReference type="GO" id="GO:0031177">
    <property type="term" value="F:phosphopantetheine binding"/>
    <property type="evidence" value="ECO:0007669"/>
    <property type="project" value="InterPro"/>
</dbReference>
<dbReference type="FunFam" id="1.10.1200.10:FF:000005">
    <property type="entry name" value="Nonribosomal peptide synthetase 1"/>
    <property type="match status" value="3"/>
</dbReference>
<dbReference type="PROSITE" id="PS00455">
    <property type="entry name" value="AMP_BINDING"/>
    <property type="match status" value="3"/>
</dbReference>
<dbReference type="NCBIfam" id="NF003417">
    <property type="entry name" value="PRK04813.1"/>
    <property type="match status" value="4"/>
</dbReference>
<dbReference type="InterPro" id="IPR006162">
    <property type="entry name" value="Ppantetheine_attach_site"/>
</dbReference>
<dbReference type="FunFam" id="3.40.50.980:FF:000001">
    <property type="entry name" value="Non-ribosomal peptide synthetase"/>
    <property type="match status" value="1"/>
</dbReference>
<dbReference type="Gene3D" id="1.10.1200.10">
    <property type="entry name" value="ACP-like"/>
    <property type="match status" value="5"/>
</dbReference>
<dbReference type="InterPro" id="IPR020845">
    <property type="entry name" value="AMP-binding_CS"/>
</dbReference>
<dbReference type="Gene3D" id="3.30.300.30">
    <property type="match status" value="4"/>
</dbReference>
<dbReference type="Gene3D" id="3.30.559.10">
    <property type="entry name" value="Chloramphenicol acetyltransferase-like domain"/>
    <property type="match status" value="6"/>
</dbReference>
<dbReference type="Gene3D" id="3.30.559.30">
    <property type="entry name" value="Nonribosomal peptide synthetase, condensation domain"/>
    <property type="match status" value="6"/>
</dbReference>
<dbReference type="GO" id="GO:0016874">
    <property type="term" value="F:ligase activity"/>
    <property type="evidence" value="ECO:0007669"/>
    <property type="project" value="UniProtKB-KW"/>
</dbReference>
<dbReference type="EMBL" id="VCHE01000108">
    <property type="protein sequence ID" value="KAB2571192.1"/>
    <property type="molecule type" value="Genomic_DNA"/>
</dbReference>
<feature type="domain" description="Carrier" evidence="5">
    <location>
        <begin position="580"/>
        <end position="656"/>
    </location>
</feature>
<evidence type="ECO:0000259" key="5">
    <source>
        <dbReference type="PROSITE" id="PS50075"/>
    </source>
</evidence>
<dbReference type="InterPro" id="IPR045851">
    <property type="entry name" value="AMP-bd_C_sf"/>
</dbReference>
<dbReference type="InterPro" id="IPR001242">
    <property type="entry name" value="Condensation_dom"/>
</dbReference>
<dbReference type="InterPro" id="IPR023213">
    <property type="entry name" value="CAT-like_dom_sf"/>
</dbReference>
<dbReference type="CDD" id="cd19545">
    <property type="entry name" value="FUM14_C_NRPS-like"/>
    <property type="match status" value="3"/>
</dbReference>
<dbReference type="PANTHER" id="PTHR45527:SF16">
    <property type="entry name" value="NONRIBOSOMAL PEPTIDE SYNTHASE ATNA-RELATED"/>
    <property type="match status" value="1"/>
</dbReference>